<comment type="caution">
    <text evidence="1">The sequence shown here is derived from an EMBL/GenBank/DDBJ whole genome shotgun (WGS) entry which is preliminary data.</text>
</comment>
<gene>
    <name evidence="1" type="ORF">J3Q64DRAFT_1640896</name>
</gene>
<sequence length="168" mass="19502">LIAKLGSLGWILNLKKLSLKLSQQLENFDYLLETQTMTIKLSGTKLCNLYQLIHQHITSVSPIFPSDLQPFHENSDHNNWSVSSCALGTHMVYRYWAHKKANISINWCEMKAVQLALLTFPFLWDTSVLIYISNTISMAYLNKQGNSRAFHLMQLIIKFWRWCLHSSL</sequence>
<evidence type="ECO:0000313" key="2">
    <source>
        <dbReference type="Proteomes" id="UP001448207"/>
    </source>
</evidence>
<name>A0ABR3AYI8_PHYBL</name>
<feature type="non-terminal residue" evidence="1">
    <location>
        <position position="1"/>
    </location>
</feature>
<keyword evidence="2" id="KW-1185">Reference proteome</keyword>
<evidence type="ECO:0000313" key="1">
    <source>
        <dbReference type="EMBL" id="KAL0085103.1"/>
    </source>
</evidence>
<evidence type="ECO:0008006" key="3">
    <source>
        <dbReference type="Google" id="ProtNLM"/>
    </source>
</evidence>
<protein>
    <recommendedName>
        <fullName evidence="3">Reverse transcriptase RNase H-like domain-containing protein</fullName>
    </recommendedName>
</protein>
<dbReference type="EMBL" id="JBCLYO010000011">
    <property type="protein sequence ID" value="KAL0085103.1"/>
    <property type="molecule type" value="Genomic_DNA"/>
</dbReference>
<accession>A0ABR3AYI8</accession>
<dbReference type="CDD" id="cd09275">
    <property type="entry name" value="RNase_HI_RT_DIRS1"/>
    <property type="match status" value="1"/>
</dbReference>
<organism evidence="1 2">
    <name type="scientific">Phycomyces blakesleeanus</name>
    <dbReference type="NCBI Taxonomy" id="4837"/>
    <lineage>
        <taxon>Eukaryota</taxon>
        <taxon>Fungi</taxon>
        <taxon>Fungi incertae sedis</taxon>
        <taxon>Mucoromycota</taxon>
        <taxon>Mucoromycotina</taxon>
        <taxon>Mucoromycetes</taxon>
        <taxon>Mucorales</taxon>
        <taxon>Phycomycetaceae</taxon>
        <taxon>Phycomyces</taxon>
    </lineage>
</organism>
<proteinExistence type="predicted"/>
<reference evidence="1 2" key="1">
    <citation type="submission" date="2024-04" db="EMBL/GenBank/DDBJ databases">
        <title>Symmetric and asymmetric DNA N6-adenine methylation regulates different biological responses in Mucorales.</title>
        <authorList>
            <consortium name="Lawrence Berkeley National Laboratory"/>
            <person name="Lax C."/>
            <person name="Mondo S.J."/>
            <person name="Osorio-Concepcion M."/>
            <person name="Muszewska A."/>
            <person name="Corrochano-Luque M."/>
            <person name="Gutierrez G."/>
            <person name="Riley R."/>
            <person name="Lipzen A."/>
            <person name="Guo J."/>
            <person name="Hundley H."/>
            <person name="Amirebrahimi M."/>
            <person name="Ng V."/>
            <person name="Lorenzo-Gutierrez D."/>
            <person name="Binder U."/>
            <person name="Yang J."/>
            <person name="Song Y."/>
            <person name="Canovas D."/>
            <person name="Navarro E."/>
            <person name="Freitag M."/>
            <person name="Gabaldon T."/>
            <person name="Grigoriev I.V."/>
            <person name="Corrochano L.M."/>
            <person name="Nicolas F.E."/>
            <person name="Garre V."/>
        </authorList>
    </citation>
    <scope>NUCLEOTIDE SEQUENCE [LARGE SCALE GENOMIC DNA]</scope>
    <source>
        <strain evidence="1 2">L51</strain>
    </source>
</reference>
<dbReference type="Proteomes" id="UP001448207">
    <property type="component" value="Unassembled WGS sequence"/>
</dbReference>